<keyword evidence="4" id="KW-0472">Membrane</keyword>
<name>A0A5E8H879_9LEPT</name>
<comment type="caution">
    <text evidence="5">The sequence shown here is derived from an EMBL/GenBank/DDBJ whole genome shotgun (WGS) entry which is preliminary data.</text>
</comment>
<dbReference type="EMBL" id="AOGX02000047">
    <property type="protein sequence ID" value="EOQ86927.1"/>
    <property type="molecule type" value="Genomic_DNA"/>
</dbReference>
<dbReference type="STRING" id="1249483.LEP1GSC202_0085"/>
<dbReference type="Pfam" id="PF00023">
    <property type="entry name" value="Ank"/>
    <property type="match status" value="1"/>
</dbReference>
<dbReference type="PROSITE" id="PS50088">
    <property type="entry name" value="ANK_REPEAT"/>
    <property type="match status" value="1"/>
</dbReference>
<dbReference type="OrthoDB" id="342018at2"/>
<reference evidence="5 6" key="1">
    <citation type="submission" date="2013-04" db="EMBL/GenBank/DDBJ databases">
        <authorList>
            <person name="Harkins D.M."/>
            <person name="Durkin A.S."/>
            <person name="Brinkac L.M."/>
            <person name="Haft D.H."/>
            <person name="Selengut J.D."/>
            <person name="Sanka R."/>
            <person name="DePew J."/>
            <person name="Purushe J."/>
            <person name="Hartskeerl R.A."/>
            <person name="Ahmed A."/>
            <person name="van der Linden H."/>
            <person name="Goris M.G.A."/>
            <person name="Vinetz J.M."/>
            <person name="Sutton G.G."/>
            <person name="Nierman W.C."/>
            <person name="Fouts D.E."/>
        </authorList>
    </citation>
    <scope>NUCLEOTIDE SEQUENCE [LARGE SCALE GENOMIC DNA]</scope>
    <source>
        <strain evidence="5 6">Sao Paulo</strain>
    </source>
</reference>
<proteinExistence type="predicted"/>
<dbReference type="Gene3D" id="1.25.40.20">
    <property type="entry name" value="Ankyrin repeat-containing domain"/>
    <property type="match status" value="1"/>
</dbReference>
<dbReference type="PANTHER" id="PTHR24189:SF50">
    <property type="entry name" value="ANKYRIN REPEAT AND SOCS BOX PROTEIN 2"/>
    <property type="match status" value="1"/>
</dbReference>
<keyword evidence="4" id="KW-0812">Transmembrane</keyword>
<dbReference type="PROSITE" id="PS50297">
    <property type="entry name" value="ANK_REP_REGION"/>
    <property type="match status" value="1"/>
</dbReference>
<accession>A0A5E8H879</accession>
<protein>
    <submittedName>
        <fullName evidence="5">Ankyrin repeat protein</fullName>
    </submittedName>
</protein>
<evidence type="ECO:0000313" key="6">
    <source>
        <dbReference type="Proteomes" id="UP000013996"/>
    </source>
</evidence>
<evidence type="ECO:0000256" key="2">
    <source>
        <dbReference type="ARBA" id="ARBA00023043"/>
    </source>
</evidence>
<keyword evidence="1" id="KW-0677">Repeat</keyword>
<feature type="transmembrane region" description="Helical" evidence="4">
    <location>
        <begin position="31"/>
        <end position="48"/>
    </location>
</feature>
<keyword evidence="2 3" id="KW-0040">ANK repeat</keyword>
<dbReference type="SMART" id="SM00248">
    <property type="entry name" value="ANK"/>
    <property type="match status" value="3"/>
</dbReference>
<dbReference type="Proteomes" id="UP000013996">
    <property type="component" value="Unassembled WGS sequence"/>
</dbReference>
<dbReference type="AlphaFoldDB" id="A0A5E8H879"/>
<dbReference type="InterPro" id="IPR050745">
    <property type="entry name" value="Multifunctional_regulatory"/>
</dbReference>
<gene>
    <name evidence="5" type="ORF">LEP1GSC202_0085</name>
</gene>
<evidence type="ECO:0000256" key="3">
    <source>
        <dbReference type="PROSITE-ProRule" id="PRU00023"/>
    </source>
</evidence>
<sequence length="308" mass="35301">MTYGSHGIFAWTNDFTRNEMEQKSNLNKPKLLLFIVLFPIFTFGCIWTKTKSYYLKLTEANLLDKEVDKKQIRHFDPRKFQNTPQWEIARAIYLYDENQLQTLLSEKKVDLNIPNDVGIPLLSLAIVWDREGAVLPLLEHGANPNFKSVLNPESPMIYAARQSPATLKLLLDHGGDPNAKAIYDESLLDENHPPESALSVAAKKGHFKSVEMLVEKGADVNFGHGRAVSDSMTQDHLGITLFLLKNGFDLSMELYPTGYEAKLIQERLQINERSRNTPRFNEWDFNKIVSFLKEKGIEYKHVKPDKVH</sequence>
<evidence type="ECO:0000313" key="5">
    <source>
        <dbReference type="EMBL" id="EOQ86927.1"/>
    </source>
</evidence>
<dbReference type="PANTHER" id="PTHR24189">
    <property type="entry name" value="MYOTROPHIN"/>
    <property type="match status" value="1"/>
</dbReference>
<organism evidence="5 6">
    <name type="scientific">Leptospira yanagawae serovar Saopaulo str. Sao Paulo = ATCC 700523</name>
    <dbReference type="NCBI Taxonomy" id="1249483"/>
    <lineage>
        <taxon>Bacteria</taxon>
        <taxon>Pseudomonadati</taxon>
        <taxon>Spirochaetota</taxon>
        <taxon>Spirochaetia</taxon>
        <taxon>Leptospirales</taxon>
        <taxon>Leptospiraceae</taxon>
        <taxon>Leptospira</taxon>
    </lineage>
</organism>
<keyword evidence="4" id="KW-1133">Transmembrane helix</keyword>
<feature type="repeat" description="ANK" evidence="3">
    <location>
        <begin position="193"/>
        <end position="225"/>
    </location>
</feature>
<dbReference type="SUPFAM" id="SSF48403">
    <property type="entry name" value="Ankyrin repeat"/>
    <property type="match status" value="1"/>
</dbReference>
<dbReference type="InterPro" id="IPR002110">
    <property type="entry name" value="Ankyrin_rpt"/>
</dbReference>
<evidence type="ECO:0000256" key="1">
    <source>
        <dbReference type="ARBA" id="ARBA00022737"/>
    </source>
</evidence>
<evidence type="ECO:0000256" key="4">
    <source>
        <dbReference type="SAM" id="Phobius"/>
    </source>
</evidence>
<dbReference type="InterPro" id="IPR036770">
    <property type="entry name" value="Ankyrin_rpt-contain_sf"/>
</dbReference>